<accession>A0A4Y2TET8</accession>
<sequence length="112" mass="12509">MEICFNLSSKKCLSSSDAETGSLFPPCEDSRTAAKMGHAKVATWTCRQNSTREFVQRASFHSISSDTWHTKPFGNSKLRRSDGRPFSVELRRDYPQTIPLIAKTVTGHKSTA</sequence>
<proteinExistence type="predicted"/>
<protein>
    <submittedName>
        <fullName evidence="1">Uncharacterized protein</fullName>
    </submittedName>
</protein>
<dbReference type="AlphaFoldDB" id="A0A4Y2TET8"/>
<name>A0A4Y2TET8_ARAVE</name>
<evidence type="ECO:0000313" key="1">
    <source>
        <dbReference type="EMBL" id="GBN97605.1"/>
    </source>
</evidence>
<evidence type="ECO:0000313" key="2">
    <source>
        <dbReference type="Proteomes" id="UP000499080"/>
    </source>
</evidence>
<organism evidence="1 2">
    <name type="scientific">Araneus ventricosus</name>
    <name type="common">Orbweaver spider</name>
    <name type="synonym">Epeira ventricosa</name>
    <dbReference type="NCBI Taxonomy" id="182803"/>
    <lineage>
        <taxon>Eukaryota</taxon>
        <taxon>Metazoa</taxon>
        <taxon>Ecdysozoa</taxon>
        <taxon>Arthropoda</taxon>
        <taxon>Chelicerata</taxon>
        <taxon>Arachnida</taxon>
        <taxon>Araneae</taxon>
        <taxon>Araneomorphae</taxon>
        <taxon>Entelegynae</taxon>
        <taxon>Araneoidea</taxon>
        <taxon>Araneidae</taxon>
        <taxon>Araneus</taxon>
    </lineage>
</organism>
<dbReference type="Proteomes" id="UP000499080">
    <property type="component" value="Unassembled WGS sequence"/>
</dbReference>
<gene>
    <name evidence="1" type="ORF">AVEN_176560_1</name>
</gene>
<reference evidence="1 2" key="1">
    <citation type="journal article" date="2019" name="Sci. Rep.">
        <title>Orb-weaving spider Araneus ventricosus genome elucidates the spidroin gene catalogue.</title>
        <authorList>
            <person name="Kono N."/>
            <person name="Nakamura H."/>
            <person name="Ohtoshi R."/>
            <person name="Moran D.A.P."/>
            <person name="Shinohara A."/>
            <person name="Yoshida Y."/>
            <person name="Fujiwara M."/>
            <person name="Mori M."/>
            <person name="Tomita M."/>
            <person name="Arakawa K."/>
        </authorList>
    </citation>
    <scope>NUCLEOTIDE SEQUENCE [LARGE SCALE GENOMIC DNA]</scope>
</reference>
<comment type="caution">
    <text evidence="1">The sequence shown here is derived from an EMBL/GenBank/DDBJ whole genome shotgun (WGS) entry which is preliminary data.</text>
</comment>
<keyword evidence="2" id="KW-1185">Reference proteome</keyword>
<dbReference type="EMBL" id="BGPR01027245">
    <property type="protein sequence ID" value="GBN97605.1"/>
    <property type="molecule type" value="Genomic_DNA"/>
</dbReference>